<dbReference type="GO" id="GO:0015562">
    <property type="term" value="F:efflux transmembrane transporter activity"/>
    <property type="evidence" value="ECO:0007669"/>
    <property type="project" value="TreeGrafter"/>
</dbReference>
<feature type="domain" description="CzcB-like barrel-sandwich hybrid" evidence="1">
    <location>
        <begin position="95"/>
        <end position="206"/>
    </location>
</feature>
<reference evidence="2" key="1">
    <citation type="submission" date="2019-03" db="EMBL/GenBank/DDBJ databases">
        <title>Single cell metagenomics reveals metabolic interactions within the superorganism composed of flagellate Streblomastix strix and complex community of Bacteroidetes bacteria on its surface.</title>
        <authorList>
            <person name="Treitli S.C."/>
            <person name="Kolisko M."/>
            <person name="Husnik F."/>
            <person name="Keeling P."/>
            <person name="Hampl V."/>
        </authorList>
    </citation>
    <scope>NUCLEOTIDE SEQUENCE</scope>
    <source>
        <strain evidence="2">STM</strain>
    </source>
</reference>
<accession>A0A5J4Q188</accession>
<feature type="non-terminal residue" evidence="2">
    <location>
        <position position="223"/>
    </location>
</feature>
<evidence type="ECO:0000259" key="1">
    <source>
        <dbReference type="Pfam" id="PF25973"/>
    </source>
</evidence>
<dbReference type="PANTHER" id="PTHR30469">
    <property type="entry name" value="MULTIDRUG RESISTANCE PROTEIN MDTA"/>
    <property type="match status" value="1"/>
</dbReference>
<organism evidence="2">
    <name type="scientific">termite gut metagenome</name>
    <dbReference type="NCBI Taxonomy" id="433724"/>
    <lineage>
        <taxon>unclassified sequences</taxon>
        <taxon>metagenomes</taxon>
        <taxon>organismal metagenomes</taxon>
    </lineage>
</organism>
<dbReference type="Pfam" id="PF25973">
    <property type="entry name" value="BSH_CzcB"/>
    <property type="match status" value="1"/>
</dbReference>
<dbReference type="AlphaFoldDB" id="A0A5J4Q188"/>
<dbReference type="EMBL" id="SNRY01005504">
    <property type="protein sequence ID" value="KAA6314791.1"/>
    <property type="molecule type" value="Genomic_DNA"/>
</dbReference>
<evidence type="ECO:0000313" key="2">
    <source>
        <dbReference type="EMBL" id="KAA6314791.1"/>
    </source>
</evidence>
<comment type="caution">
    <text evidence="2">The sequence shown here is derived from an EMBL/GenBank/DDBJ whole genome shotgun (WGS) entry which is preliminary data.</text>
</comment>
<protein>
    <submittedName>
        <fullName evidence="2">p-hydroxybenzoic acid efflux pump subunit AaeA</fullName>
    </submittedName>
</protein>
<dbReference type="InterPro" id="IPR058647">
    <property type="entry name" value="BSH_CzcB-like"/>
</dbReference>
<dbReference type="SUPFAM" id="SSF111369">
    <property type="entry name" value="HlyD-like secretion proteins"/>
    <property type="match status" value="1"/>
</dbReference>
<name>A0A5J4Q188_9ZZZZ</name>
<dbReference type="GO" id="GO:1990281">
    <property type="term" value="C:efflux pump complex"/>
    <property type="evidence" value="ECO:0007669"/>
    <property type="project" value="TreeGrafter"/>
</dbReference>
<gene>
    <name evidence="2" type="ORF">EZS27_034647</name>
</gene>
<dbReference type="Gene3D" id="2.40.50.100">
    <property type="match status" value="1"/>
</dbReference>
<proteinExistence type="predicted"/>
<sequence>MRSLDQFMRIFDLVRKEMGLYFCTLKYDMMVNYSKLGIAALIACVFVACSNKKETAKQEKIIPVKIMNVETLCATSSQNYVGTVEESVAVSLAFSMMGMVEQVLVSEGQRVRKGQLLATLNTATAENSYQMMLAKQQQAQDAYDRLVKVHENGSLPDIKLVEVETGLQQAKSMTAVAKKNLDDCHLVAPRDGVIAVRSVEAGSSAMPGVAAFKLVSIDKVNVK</sequence>